<keyword evidence="1" id="KW-0472">Membrane</keyword>
<accession>A0ABQ3AXS3</accession>
<evidence type="ECO:0000313" key="2">
    <source>
        <dbReference type="EMBL" id="GGY70755.1"/>
    </source>
</evidence>
<feature type="transmembrane region" description="Helical" evidence="1">
    <location>
        <begin position="28"/>
        <end position="49"/>
    </location>
</feature>
<sequence>MKPSPATSPRTRRARALNATAKDSGELMISQLLAIAALLAGALVVYVVLTQTGLHQTLLGH</sequence>
<dbReference type="EMBL" id="BMUU01000024">
    <property type="protein sequence ID" value="GGY70755.1"/>
    <property type="molecule type" value="Genomic_DNA"/>
</dbReference>
<dbReference type="GeneID" id="96295446"/>
<reference evidence="3" key="1">
    <citation type="journal article" date="2019" name="Int. J. Syst. Evol. Microbiol.">
        <title>The Global Catalogue of Microorganisms (GCM) 10K type strain sequencing project: providing services to taxonomists for standard genome sequencing and annotation.</title>
        <authorList>
            <consortium name="The Broad Institute Genomics Platform"/>
            <consortium name="The Broad Institute Genome Sequencing Center for Infectious Disease"/>
            <person name="Wu L."/>
            <person name="Ma J."/>
        </authorList>
    </citation>
    <scope>NUCLEOTIDE SEQUENCE [LARGE SCALE GENOMIC DNA]</scope>
    <source>
        <strain evidence="3">JCM 4594</strain>
    </source>
</reference>
<organism evidence="2 3">
    <name type="scientific">Streptomyces xanthochromogenes</name>
    <dbReference type="NCBI Taxonomy" id="67384"/>
    <lineage>
        <taxon>Bacteria</taxon>
        <taxon>Bacillati</taxon>
        <taxon>Actinomycetota</taxon>
        <taxon>Actinomycetes</taxon>
        <taxon>Kitasatosporales</taxon>
        <taxon>Streptomycetaceae</taxon>
        <taxon>Streptomyces</taxon>
    </lineage>
</organism>
<dbReference type="Proteomes" id="UP000600946">
    <property type="component" value="Unassembled WGS sequence"/>
</dbReference>
<dbReference type="RefSeq" id="WP_161256752.1">
    <property type="nucleotide sequence ID" value="NZ_BMUU01000024.1"/>
</dbReference>
<comment type="caution">
    <text evidence="2">The sequence shown here is derived from an EMBL/GenBank/DDBJ whole genome shotgun (WGS) entry which is preliminary data.</text>
</comment>
<keyword evidence="3" id="KW-1185">Reference proteome</keyword>
<proteinExistence type="predicted"/>
<evidence type="ECO:0000313" key="3">
    <source>
        <dbReference type="Proteomes" id="UP000600946"/>
    </source>
</evidence>
<name>A0ABQ3AXS3_9ACTN</name>
<keyword evidence="1" id="KW-1133">Transmembrane helix</keyword>
<keyword evidence="1" id="KW-0812">Transmembrane</keyword>
<protein>
    <submittedName>
        <fullName evidence="2">Uncharacterized protein</fullName>
    </submittedName>
</protein>
<evidence type="ECO:0000256" key="1">
    <source>
        <dbReference type="SAM" id="Phobius"/>
    </source>
</evidence>
<gene>
    <name evidence="2" type="ORF">GCM10010326_76200</name>
</gene>